<dbReference type="PROSITE" id="PS50125">
    <property type="entry name" value="GUANYLATE_CYCLASE_2"/>
    <property type="match status" value="1"/>
</dbReference>
<name>G0QMG1_ICHMU</name>
<dbReference type="InterPro" id="IPR029787">
    <property type="entry name" value="Nucleotide_cyclase"/>
</dbReference>
<dbReference type="GeneID" id="14909778"/>
<feature type="region of interest" description="Disordered" evidence="1">
    <location>
        <begin position="81"/>
        <end position="110"/>
    </location>
</feature>
<dbReference type="Pfam" id="PF00211">
    <property type="entry name" value="Guanylate_cyc"/>
    <property type="match status" value="1"/>
</dbReference>
<keyword evidence="2" id="KW-0472">Membrane</keyword>
<evidence type="ECO:0000256" key="1">
    <source>
        <dbReference type="SAM" id="MobiDB-lite"/>
    </source>
</evidence>
<dbReference type="Proteomes" id="UP000008983">
    <property type="component" value="Unassembled WGS sequence"/>
</dbReference>
<evidence type="ECO:0000313" key="4">
    <source>
        <dbReference type="EMBL" id="EGR33596.1"/>
    </source>
</evidence>
<dbReference type="InterPro" id="IPR001054">
    <property type="entry name" value="A/G_cyclase"/>
</dbReference>
<gene>
    <name evidence="4" type="ORF">IMG5_048380</name>
</gene>
<dbReference type="OMA" id="WKEAHMW"/>
<keyword evidence="2" id="KW-0812">Transmembrane</keyword>
<feature type="domain" description="Guanylate cyclase" evidence="3">
    <location>
        <begin position="408"/>
        <end position="565"/>
    </location>
</feature>
<dbReference type="AlphaFoldDB" id="G0QMG1"/>
<evidence type="ECO:0000256" key="2">
    <source>
        <dbReference type="SAM" id="Phobius"/>
    </source>
</evidence>
<keyword evidence="5" id="KW-1185">Reference proteome</keyword>
<sequence>MFSTKIVNTASLARAGRASRVGTRAGRVFKVVRLIRIIKLYKSAQEQKQKVTNQFEQELEKKKKKIQEKYKLVNMENEIFQNNNNQTINKDNHKNNKNKEVNKNQEQQQNIKTQQNAIELQKNQSENELNNIYETNLKESRVSKKLSDLTTKRVIIIVLLLLFIMPLFSADYFYDLPASLDFQIEQFLLMTYQKTCTHEDIKQSFDNIIILMSNLDNPLIYFKTPFQFTNFYKDQNFESLRLQEKIPYAIYFDVNLYSQSHPEDIDTIYYLKGLSNDELYFEAFLSSRKTAFFASALSLGRTVFVCIVLTMAALLFSKDVNDLALRPIERMIEKVNQIARNPISVKDQELIMNLDDQYETTIIENAIIKIGTLLALGFGEAGSEIIGSNMAKLGDIDPMIPGKKKYAIYGICDIRNFTDATEVLQEDVMLFVNNIGEIVHSMVDRYMGAANKNIGDAFLLVWKIPEDKYSFVSDNIIKYEDYEYLSMYADFSLISFMKIHCKLNREPKILAYRSDKRLNRRMPNYKVKIGFGLHIGWSIEGAIGSEFKIDASYLSPNVTMANRLEAATKSYGVPILISSDIHDLFSERKWDLAVKLFEEAILLKPEDCPTKNKLKFIREYNGICPKDWNGHYVFNE</sequence>
<dbReference type="PANTHER" id="PTHR43336:SF3">
    <property type="entry name" value="GUANYLATE CYCLASE DOMAIN-CONTAINING PROTEIN"/>
    <property type="match status" value="1"/>
</dbReference>
<feature type="transmembrane region" description="Helical" evidence="2">
    <location>
        <begin position="154"/>
        <end position="174"/>
    </location>
</feature>
<dbReference type="Gene3D" id="3.30.70.1230">
    <property type="entry name" value="Nucleotide cyclase"/>
    <property type="match status" value="1"/>
</dbReference>
<evidence type="ECO:0000259" key="3">
    <source>
        <dbReference type="PROSITE" id="PS50125"/>
    </source>
</evidence>
<dbReference type="PANTHER" id="PTHR43336">
    <property type="entry name" value="OXYGEN SENSOR HISTIDINE KINASE RESPONSE REGULATOR DEVS/DOSS"/>
    <property type="match status" value="1"/>
</dbReference>
<protein>
    <recommendedName>
        <fullName evidence="3">Guanylate cyclase domain-containing protein</fullName>
    </recommendedName>
</protein>
<keyword evidence="2" id="KW-1133">Transmembrane helix</keyword>
<organism evidence="4 5">
    <name type="scientific">Ichthyophthirius multifiliis</name>
    <name type="common">White spot disease agent</name>
    <name type="synonym">Ich</name>
    <dbReference type="NCBI Taxonomy" id="5932"/>
    <lineage>
        <taxon>Eukaryota</taxon>
        <taxon>Sar</taxon>
        <taxon>Alveolata</taxon>
        <taxon>Ciliophora</taxon>
        <taxon>Intramacronucleata</taxon>
        <taxon>Oligohymenophorea</taxon>
        <taxon>Hymenostomatida</taxon>
        <taxon>Ophryoglenina</taxon>
        <taxon>Ichthyophthirius</taxon>
    </lineage>
</organism>
<dbReference type="eggNOG" id="ENOG502QQYF">
    <property type="taxonomic scope" value="Eukaryota"/>
</dbReference>
<dbReference type="RefSeq" id="XP_004037582.1">
    <property type="nucleotide sequence ID" value="XM_004037534.1"/>
</dbReference>
<dbReference type="CDD" id="cd07302">
    <property type="entry name" value="CHD"/>
    <property type="match status" value="1"/>
</dbReference>
<accession>G0QMG1</accession>
<dbReference type="SUPFAM" id="SSF55073">
    <property type="entry name" value="Nucleotide cyclase"/>
    <property type="match status" value="1"/>
</dbReference>
<evidence type="ECO:0000313" key="5">
    <source>
        <dbReference type="Proteomes" id="UP000008983"/>
    </source>
</evidence>
<proteinExistence type="predicted"/>
<reference evidence="4 5" key="1">
    <citation type="submission" date="2011-07" db="EMBL/GenBank/DDBJ databases">
        <authorList>
            <person name="Coyne R."/>
            <person name="Brami D."/>
            <person name="Johnson J."/>
            <person name="Hostetler J."/>
            <person name="Hannick L."/>
            <person name="Clark T."/>
            <person name="Cassidy-Hanley D."/>
            <person name="Inman J."/>
        </authorList>
    </citation>
    <scope>NUCLEOTIDE SEQUENCE [LARGE SCALE GENOMIC DNA]</scope>
    <source>
        <strain evidence="4 5">G5</strain>
    </source>
</reference>
<dbReference type="EMBL" id="GL983418">
    <property type="protein sequence ID" value="EGR33596.1"/>
    <property type="molecule type" value="Genomic_DNA"/>
</dbReference>
<dbReference type="GO" id="GO:0009190">
    <property type="term" value="P:cyclic nucleotide biosynthetic process"/>
    <property type="evidence" value="ECO:0007669"/>
    <property type="project" value="InterPro"/>
</dbReference>
<feature type="compositionally biased region" description="Basic and acidic residues" evidence="1">
    <location>
        <begin position="90"/>
        <end position="103"/>
    </location>
</feature>
<dbReference type="GO" id="GO:0035556">
    <property type="term" value="P:intracellular signal transduction"/>
    <property type="evidence" value="ECO:0007669"/>
    <property type="project" value="InterPro"/>
</dbReference>
<dbReference type="OrthoDB" id="60033at2759"/>
<dbReference type="InParanoid" id="G0QMG1"/>